<dbReference type="Proteomes" id="UP000228886">
    <property type="component" value="Unassembled WGS sequence"/>
</dbReference>
<protein>
    <submittedName>
        <fullName evidence="1">Uncharacterized protein</fullName>
    </submittedName>
</protein>
<organism evidence="1 2">
    <name type="scientific">bacterium (Candidatus Ratteibacteria) CG01_land_8_20_14_3_00_40_19</name>
    <dbReference type="NCBI Taxonomy" id="2014290"/>
    <lineage>
        <taxon>Bacteria</taxon>
        <taxon>Candidatus Ratteibacteria</taxon>
    </lineage>
</organism>
<proteinExistence type="predicted"/>
<dbReference type="AlphaFoldDB" id="A0A2M7E793"/>
<accession>A0A2M7E793</accession>
<reference evidence="2" key="1">
    <citation type="submission" date="2017-09" db="EMBL/GenBank/DDBJ databases">
        <title>Depth-based differentiation of microbial function through sediment-hosted aquifers and enrichment of novel symbionts in the deep terrestrial subsurface.</title>
        <authorList>
            <person name="Probst A.J."/>
            <person name="Ladd B."/>
            <person name="Jarett J.K."/>
            <person name="Geller-Mcgrath D.E."/>
            <person name="Sieber C.M.K."/>
            <person name="Emerson J.B."/>
            <person name="Anantharaman K."/>
            <person name="Thomas B.C."/>
            <person name="Malmstrom R."/>
            <person name="Stieglmeier M."/>
            <person name="Klingl A."/>
            <person name="Woyke T."/>
            <person name="Ryan C.M."/>
            <person name="Banfield J.F."/>
        </authorList>
    </citation>
    <scope>NUCLEOTIDE SEQUENCE [LARGE SCALE GENOMIC DNA]</scope>
</reference>
<comment type="caution">
    <text evidence="1">The sequence shown here is derived from an EMBL/GenBank/DDBJ whole genome shotgun (WGS) entry which is preliminary data.</text>
</comment>
<gene>
    <name evidence="1" type="ORF">COS11_06610</name>
</gene>
<sequence>MVENHQNLSTNYIISTLFRKQLYYFNIQTFSTLFRIPSLKSSQIFKRLEEKGYIKEVENSKYLLLGFEGSNVLSQPFFIATKILIPSYISFWSALNFYGLTEQVPRTIFVASTKKKNEITFEKFHFKYIKISSNKFFGYRENEFQGLFYLVAEPEKALIDALDQPHYSGGIEEVFKCLYNFKEKLSLKKIIDYATLFDNKSLNCRLGYFLNKMGLRAERLKSHISKSYVKLDPGRKLSKVWDKNWKVNVNIPDEELFEFKEIY</sequence>
<dbReference type="EMBL" id="PETL01000316">
    <property type="protein sequence ID" value="PIV63599.1"/>
    <property type="molecule type" value="Genomic_DNA"/>
</dbReference>
<name>A0A2M7E793_9BACT</name>
<evidence type="ECO:0000313" key="1">
    <source>
        <dbReference type="EMBL" id="PIV63599.1"/>
    </source>
</evidence>
<evidence type="ECO:0000313" key="2">
    <source>
        <dbReference type="Proteomes" id="UP000228886"/>
    </source>
</evidence>